<name>A0A9D1GCR9_9BACT</name>
<dbReference type="AlphaFoldDB" id="A0A9D1GCR9"/>
<gene>
    <name evidence="2" type="ORF">IAD06_01585</name>
</gene>
<dbReference type="Proteomes" id="UP000886722">
    <property type="component" value="Unassembled WGS sequence"/>
</dbReference>
<organism evidence="2 3">
    <name type="scientific">Candidatus Caccoplasma intestinavium</name>
    <dbReference type="NCBI Taxonomy" id="2840716"/>
    <lineage>
        <taxon>Bacteria</taxon>
        <taxon>Pseudomonadati</taxon>
        <taxon>Bacteroidota</taxon>
        <taxon>Bacteroidia</taxon>
        <taxon>Bacteroidales</taxon>
        <taxon>Bacteroidaceae</taxon>
        <taxon>Bacteroidaceae incertae sedis</taxon>
        <taxon>Candidatus Caccoplasma</taxon>
    </lineage>
</organism>
<feature type="chain" id="PRO_5039271182" description="Lipocalin-like domain-containing protein" evidence="1">
    <location>
        <begin position="23"/>
        <end position="128"/>
    </location>
</feature>
<protein>
    <recommendedName>
        <fullName evidence="4">Lipocalin-like domain-containing protein</fullName>
    </recommendedName>
</protein>
<dbReference type="PROSITE" id="PS51257">
    <property type="entry name" value="PROKAR_LIPOPROTEIN"/>
    <property type="match status" value="1"/>
</dbReference>
<keyword evidence="1" id="KW-0732">Signal</keyword>
<evidence type="ECO:0000256" key="1">
    <source>
        <dbReference type="SAM" id="SignalP"/>
    </source>
</evidence>
<comment type="caution">
    <text evidence="2">The sequence shown here is derived from an EMBL/GenBank/DDBJ whole genome shotgun (WGS) entry which is preliminary data.</text>
</comment>
<feature type="signal peptide" evidence="1">
    <location>
        <begin position="1"/>
        <end position="22"/>
    </location>
</feature>
<dbReference type="EMBL" id="DVKT01000007">
    <property type="protein sequence ID" value="HIT38720.1"/>
    <property type="molecule type" value="Genomic_DNA"/>
</dbReference>
<accession>A0A9D1GCR9</accession>
<reference evidence="2" key="1">
    <citation type="submission" date="2020-10" db="EMBL/GenBank/DDBJ databases">
        <authorList>
            <person name="Gilroy R."/>
        </authorList>
    </citation>
    <scope>NUCLEOTIDE SEQUENCE</scope>
    <source>
        <strain evidence="2">21143</strain>
    </source>
</reference>
<evidence type="ECO:0008006" key="4">
    <source>
        <dbReference type="Google" id="ProtNLM"/>
    </source>
</evidence>
<evidence type="ECO:0000313" key="3">
    <source>
        <dbReference type="Proteomes" id="UP000886722"/>
    </source>
</evidence>
<reference evidence="2" key="2">
    <citation type="journal article" date="2021" name="PeerJ">
        <title>Extensive microbial diversity within the chicken gut microbiome revealed by metagenomics and culture.</title>
        <authorList>
            <person name="Gilroy R."/>
            <person name="Ravi A."/>
            <person name="Getino M."/>
            <person name="Pursley I."/>
            <person name="Horton D.L."/>
            <person name="Alikhan N.F."/>
            <person name="Baker D."/>
            <person name="Gharbi K."/>
            <person name="Hall N."/>
            <person name="Watson M."/>
            <person name="Adriaenssens E.M."/>
            <person name="Foster-Nyarko E."/>
            <person name="Jarju S."/>
            <person name="Secka A."/>
            <person name="Antonio M."/>
            <person name="Oren A."/>
            <person name="Chaudhuri R.R."/>
            <person name="La Ragione R."/>
            <person name="Hildebrand F."/>
            <person name="Pallen M.J."/>
        </authorList>
    </citation>
    <scope>NUCLEOTIDE SEQUENCE</scope>
    <source>
        <strain evidence="2">21143</strain>
    </source>
</reference>
<proteinExistence type="predicted"/>
<sequence>MRTLKFFQLLVIALVSTMIVSSCDKKDENPLVGTWTASYSDEYGTENYLFTFNSDKTFSGQVSYSETEIYHMSGTYVLDEATSKLYMTTNPTDDIEGGTTTYNISISKKEITLTDPEDSEFTLVFHKK</sequence>
<evidence type="ECO:0000313" key="2">
    <source>
        <dbReference type="EMBL" id="HIT38720.1"/>
    </source>
</evidence>